<reference evidence="3 4" key="1">
    <citation type="submission" date="2019-01" db="EMBL/GenBank/DDBJ databases">
        <title>Sequencing of cultivated peanut Arachis hypogaea provides insights into genome evolution and oil improvement.</title>
        <authorList>
            <person name="Chen X."/>
        </authorList>
    </citation>
    <scope>NUCLEOTIDE SEQUENCE [LARGE SCALE GENOMIC DNA]</scope>
    <source>
        <strain evidence="4">cv. Fuhuasheng</strain>
        <tissue evidence="3">Leaves</tissue>
    </source>
</reference>
<dbReference type="GO" id="GO:0010073">
    <property type="term" value="P:meristem maintenance"/>
    <property type="evidence" value="ECO:0007669"/>
    <property type="project" value="InterPro"/>
</dbReference>
<gene>
    <name evidence="3" type="ORF">Ahy_A10g048540</name>
</gene>
<dbReference type="InterPro" id="IPR044824">
    <property type="entry name" value="MAIN-like"/>
</dbReference>
<dbReference type="Proteomes" id="UP000289738">
    <property type="component" value="Chromosome A10"/>
</dbReference>
<feature type="domain" description="Aminotransferase-like plant mobile" evidence="2">
    <location>
        <begin position="4"/>
        <end position="135"/>
    </location>
</feature>
<name>A0A445B5B2_ARAHY</name>
<protein>
    <recommendedName>
        <fullName evidence="2">Aminotransferase-like plant mobile domain-containing protein</fullName>
    </recommendedName>
</protein>
<dbReference type="PANTHER" id="PTHR46033">
    <property type="entry name" value="PROTEIN MAIN-LIKE 2"/>
    <property type="match status" value="1"/>
</dbReference>
<dbReference type="AlphaFoldDB" id="A0A445B5B2"/>
<evidence type="ECO:0000313" key="3">
    <source>
        <dbReference type="EMBL" id="RYR33875.1"/>
    </source>
</evidence>
<keyword evidence="4" id="KW-1185">Reference proteome</keyword>
<proteinExistence type="predicted"/>
<dbReference type="PANTHER" id="PTHR46033:SF1">
    <property type="entry name" value="PROTEIN MAIN-LIKE 2"/>
    <property type="match status" value="1"/>
</dbReference>
<evidence type="ECO:0000259" key="2">
    <source>
        <dbReference type="Pfam" id="PF10536"/>
    </source>
</evidence>
<evidence type="ECO:0000313" key="4">
    <source>
        <dbReference type="Proteomes" id="UP000289738"/>
    </source>
</evidence>
<dbReference type="InterPro" id="IPR019557">
    <property type="entry name" value="AminoTfrase-like_pln_mobile"/>
</dbReference>
<evidence type="ECO:0000256" key="1">
    <source>
        <dbReference type="SAM" id="MobiDB-lite"/>
    </source>
</evidence>
<feature type="region of interest" description="Disordered" evidence="1">
    <location>
        <begin position="195"/>
        <end position="222"/>
    </location>
</feature>
<dbReference type="Pfam" id="PF10536">
    <property type="entry name" value="PMD"/>
    <property type="match status" value="1"/>
</dbReference>
<comment type="caution">
    <text evidence="3">The sequence shown here is derived from an EMBL/GenBank/DDBJ whole genome shotgun (WGS) entry which is preliminary data.</text>
</comment>
<organism evidence="3 4">
    <name type="scientific">Arachis hypogaea</name>
    <name type="common">Peanut</name>
    <dbReference type="NCBI Taxonomy" id="3818"/>
    <lineage>
        <taxon>Eukaryota</taxon>
        <taxon>Viridiplantae</taxon>
        <taxon>Streptophyta</taxon>
        <taxon>Embryophyta</taxon>
        <taxon>Tracheophyta</taxon>
        <taxon>Spermatophyta</taxon>
        <taxon>Magnoliopsida</taxon>
        <taxon>eudicotyledons</taxon>
        <taxon>Gunneridae</taxon>
        <taxon>Pentapetalae</taxon>
        <taxon>rosids</taxon>
        <taxon>fabids</taxon>
        <taxon>Fabales</taxon>
        <taxon>Fabaceae</taxon>
        <taxon>Papilionoideae</taxon>
        <taxon>50 kb inversion clade</taxon>
        <taxon>dalbergioids sensu lato</taxon>
        <taxon>Dalbergieae</taxon>
        <taxon>Pterocarpus clade</taxon>
        <taxon>Arachis</taxon>
    </lineage>
</organism>
<accession>A0A445B5B2</accession>
<feature type="compositionally biased region" description="Acidic residues" evidence="1">
    <location>
        <begin position="200"/>
        <end position="213"/>
    </location>
</feature>
<sequence length="222" mass="25683">MRGHSALLSVLVKRWKLETHTFHLSVSEVIVTLEDVTYIFGLPVNGEPVTRRSNSSHQFLVENCIAFSGREPSPQDHVLGKVNLAWVRQCKDTEPCDMQESIERYVRDHIFYMLRTVVFSNKSTTSLNSMFLRLTGPQNHDRRARNIQWVTLWISSYYSTLQIGEDIVDFHPLQVYFDCYTQHYGDHLRLSDRVAGGEADANEPYDQQEEVAESQEPNPPHE</sequence>
<dbReference type="EMBL" id="SDMP01000010">
    <property type="protein sequence ID" value="RYR33875.1"/>
    <property type="molecule type" value="Genomic_DNA"/>
</dbReference>